<evidence type="ECO:0000259" key="6">
    <source>
        <dbReference type="Pfam" id="PF00456"/>
    </source>
</evidence>
<proteinExistence type="inferred from homology"/>
<evidence type="ECO:0000256" key="3">
    <source>
        <dbReference type="ARBA" id="ARBA00022679"/>
    </source>
</evidence>
<evidence type="ECO:0000256" key="5">
    <source>
        <dbReference type="ARBA" id="ARBA00023052"/>
    </source>
</evidence>
<dbReference type="SUPFAM" id="SSF52518">
    <property type="entry name" value="Thiamin diphosphate-binding fold (THDP-binding)"/>
    <property type="match status" value="1"/>
</dbReference>
<evidence type="ECO:0000256" key="1">
    <source>
        <dbReference type="ARBA" id="ARBA00001964"/>
    </source>
</evidence>
<dbReference type="Proteomes" id="UP001230220">
    <property type="component" value="Unassembled WGS sequence"/>
</dbReference>
<dbReference type="GO" id="GO:0004802">
    <property type="term" value="F:transketolase activity"/>
    <property type="evidence" value="ECO:0007669"/>
    <property type="project" value="UniProtKB-EC"/>
</dbReference>
<dbReference type="PANTHER" id="PTHR47514:SF1">
    <property type="entry name" value="TRANSKETOLASE N-TERMINAL SECTION-RELATED"/>
    <property type="match status" value="1"/>
</dbReference>
<evidence type="ECO:0000256" key="2">
    <source>
        <dbReference type="ARBA" id="ARBA00007131"/>
    </source>
</evidence>
<dbReference type="EC" id="2.2.1.1" evidence="7"/>
<dbReference type="InterPro" id="IPR005474">
    <property type="entry name" value="Transketolase_N"/>
</dbReference>
<evidence type="ECO:0000313" key="7">
    <source>
        <dbReference type="EMBL" id="MDQ0361469.1"/>
    </source>
</evidence>
<feature type="domain" description="Transketolase N-terminal" evidence="6">
    <location>
        <begin position="12"/>
        <end position="254"/>
    </location>
</feature>
<dbReference type="Gene3D" id="3.40.50.970">
    <property type="match status" value="1"/>
</dbReference>
<keyword evidence="5" id="KW-0786">Thiamine pyrophosphate</keyword>
<evidence type="ECO:0000313" key="8">
    <source>
        <dbReference type="Proteomes" id="UP001230220"/>
    </source>
</evidence>
<keyword evidence="8" id="KW-1185">Reference proteome</keyword>
<dbReference type="Pfam" id="PF00456">
    <property type="entry name" value="Transketolase_N"/>
    <property type="match status" value="1"/>
</dbReference>
<organism evidence="7 8">
    <name type="scientific">Breznakia pachnodae</name>
    <dbReference type="NCBI Taxonomy" id="265178"/>
    <lineage>
        <taxon>Bacteria</taxon>
        <taxon>Bacillati</taxon>
        <taxon>Bacillota</taxon>
        <taxon>Erysipelotrichia</taxon>
        <taxon>Erysipelotrichales</taxon>
        <taxon>Erysipelotrichaceae</taxon>
        <taxon>Breznakia</taxon>
    </lineage>
</organism>
<gene>
    <name evidence="7" type="ORF">J2S15_002216</name>
</gene>
<comment type="cofactor">
    <cofactor evidence="1">
        <name>thiamine diphosphate</name>
        <dbReference type="ChEBI" id="CHEBI:58937"/>
    </cofactor>
</comment>
<dbReference type="EMBL" id="JAUSUR010000003">
    <property type="protein sequence ID" value="MDQ0361469.1"/>
    <property type="molecule type" value="Genomic_DNA"/>
</dbReference>
<sequence>MNVEKSKELLSLASSIREKTVKIVIDGNGGHIGGDLSEIDILVSLFEYMKHDPKKPQWSQRDYFILSKGHAAEAYYAVLQQYGYLTQEDLDTFGKFGSKLGGHPTKKLLGVEANTGSLGHGLGIGTGMALGLKMNGQENRVFVLTGDGELAEGSNWEAAMAASAYKLSNLTWIIDRNHLQISGNTEEVMPLENLVEKVESFGFHVIDIDGHNFEQIFIALDTCIENKPVCIIANTVKGKGLYCAENNVEWHHKTPSLEQYEQLKKDMKDLVERGDQ</sequence>
<evidence type="ECO:0000256" key="4">
    <source>
        <dbReference type="ARBA" id="ARBA00022723"/>
    </source>
</evidence>
<dbReference type="InterPro" id="IPR049557">
    <property type="entry name" value="Transketolase_CS"/>
</dbReference>
<dbReference type="PANTHER" id="PTHR47514">
    <property type="entry name" value="TRANSKETOLASE N-TERMINAL SECTION-RELATED"/>
    <property type="match status" value="1"/>
</dbReference>
<name>A0ABU0E3K5_9FIRM</name>
<keyword evidence="4" id="KW-0479">Metal-binding</keyword>
<accession>A0ABU0E3K5</accession>
<dbReference type="PROSITE" id="PS00801">
    <property type="entry name" value="TRANSKETOLASE_1"/>
    <property type="match status" value="1"/>
</dbReference>
<dbReference type="InterPro" id="IPR029061">
    <property type="entry name" value="THDP-binding"/>
</dbReference>
<dbReference type="CDD" id="cd02012">
    <property type="entry name" value="TPP_TK"/>
    <property type="match status" value="1"/>
</dbReference>
<dbReference type="RefSeq" id="WP_307408214.1">
    <property type="nucleotide sequence ID" value="NZ_JAUSUR010000003.1"/>
</dbReference>
<protein>
    <submittedName>
        <fullName evidence="7">Transketolase</fullName>
        <ecNumber evidence="7">2.2.1.1</ecNumber>
    </submittedName>
</protein>
<reference evidence="7 8" key="1">
    <citation type="submission" date="2023-07" db="EMBL/GenBank/DDBJ databases">
        <title>Genomic Encyclopedia of Type Strains, Phase IV (KMG-IV): sequencing the most valuable type-strain genomes for metagenomic binning, comparative biology and taxonomic classification.</title>
        <authorList>
            <person name="Goeker M."/>
        </authorList>
    </citation>
    <scope>NUCLEOTIDE SEQUENCE [LARGE SCALE GENOMIC DNA]</scope>
    <source>
        <strain evidence="7 8">DSM 16784</strain>
    </source>
</reference>
<comment type="caution">
    <text evidence="7">The sequence shown here is derived from an EMBL/GenBank/DDBJ whole genome shotgun (WGS) entry which is preliminary data.</text>
</comment>
<comment type="similarity">
    <text evidence="2">Belongs to the transketolase family.</text>
</comment>
<keyword evidence="3 7" id="KW-0808">Transferase</keyword>